<dbReference type="EMBL" id="QASA01000002">
    <property type="protein sequence ID" value="RDC58767.1"/>
    <property type="molecule type" value="Genomic_DNA"/>
</dbReference>
<sequence>MINFVGSFAMVESSYMGVTDYISDNEQVKAS</sequence>
<protein>
    <submittedName>
        <fullName evidence="1">Uncharacterized protein</fullName>
    </submittedName>
</protein>
<dbReference type="Proteomes" id="UP000253919">
    <property type="component" value="Unassembled WGS sequence"/>
</dbReference>
<proteinExistence type="predicted"/>
<accession>A0A369Q641</accession>
<evidence type="ECO:0000313" key="2">
    <source>
        <dbReference type="EMBL" id="RDC58843.1"/>
    </source>
</evidence>
<comment type="caution">
    <text evidence="1">The sequence shown here is derived from an EMBL/GenBank/DDBJ whole genome shotgun (WGS) entry which is preliminary data.</text>
</comment>
<dbReference type="EMBL" id="QASA01000002">
    <property type="protein sequence ID" value="RDC58843.1"/>
    <property type="molecule type" value="Genomic_DNA"/>
</dbReference>
<reference evidence="1 3" key="1">
    <citation type="submission" date="2018-04" db="EMBL/GenBank/DDBJ databases">
        <title>Adhaeribacter sp. HMF7616 genome sequencing and assembly.</title>
        <authorList>
            <person name="Kang H."/>
            <person name="Kang J."/>
            <person name="Cha I."/>
            <person name="Kim H."/>
            <person name="Joh K."/>
        </authorList>
    </citation>
    <scope>NUCLEOTIDE SEQUENCE [LARGE SCALE GENOMIC DNA]</scope>
    <source>
        <strain evidence="1 3">HMF7616</strain>
    </source>
</reference>
<name>A0A369Q641_9BACT</name>
<keyword evidence="3" id="KW-1185">Reference proteome</keyword>
<organism evidence="1 3">
    <name type="scientific">Adhaeribacter pallidiroseus</name>
    <dbReference type="NCBI Taxonomy" id="2072847"/>
    <lineage>
        <taxon>Bacteria</taxon>
        <taxon>Pseudomonadati</taxon>
        <taxon>Bacteroidota</taxon>
        <taxon>Cytophagia</taxon>
        <taxon>Cytophagales</taxon>
        <taxon>Hymenobacteraceae</taxon>
        <taxon>Adhaeribacter</taxon>
    </lineage>
</organism>
<dbReference type="AlphaFoldDB" id="A0A369Q641"/>
<evidence type="ECO:0000313" key="3">
    <source>
        <dbReference type="Proteomes" id="UP000253919"/>
    </source>
</evidence>
<evidence type="ECO:0000313" key="1">
    <source>
        <dbReference type="EMBL" id="RDC58767.1"/>
    </source>
</evidence>
<gene>
    <name evidence="1" type="ORF">AHMF7616_05201</name>
    <name evidence="2" type="ORF">AHMF7616_05277</name>
</gene>